<protein>
    <submittedName>
        <fullName evidence="1">Uncharacterized protein</fullName>
    </submittedName>
</protein>
<gene>
    <name evidence="1" type="ORF">KAALPHA_42</name>
</gene>
<organism evidence="1 2">
    <name type="scientific">Klebsiella phage vB_KaeM_KaAlpha</name>
    <dbReference type="NCBI Taxonomy" id="2591367"/>
    <lineage>
        <taxon>Viruses</taxon>
        <taxon>Duplodnaviria</taxon>
        <taxon>Heunggongvirae</taxon>
        <taxon>Uroviricota</taxon>
        <taxon>Caudoviricetes</taxon>
        <taxon>Pantevenvirales</taxon>
        <taxon>Straboviridae</taxon>
        <taxon>Tevenvirinae</taxon>
        <taxon>Karamvirus</taxon>
        <taxon>Karamvirus pg7</taxon>
    </lineage>
</organism>
<evidence type="ECO:0000313" key="2">
    <source>
        <dbReference type="Proteomes" id="UP000325316"/>
    </source>
</evidence>
<sequence>MMKNQFGKLNSRKQLKSKEYTTDSVGGHCNACCYTPCQNDSPHCNPL</sequence>
<dbReference type="EMBL" id="MN013084">
    <property type="protein sequence ID" value="QEG13079.1"/>
    <property type="molecule type" value="Genomic_DNA"/>
</dbReference>
<proteinExistence type="predicted"/>
<reference evidence="1 2" key="1">
    <citation type="submission" date="2019-04" db="EMBL/GenBank/DDBJ databases">
        <authorList>
            <person name="Anderson K.J."/>
            <person name="Thurgood T.L."/>
            <person name="Sharma R."/>
            <person name="Arens D.K."/>
            <person name="Kruger J.L."/>
            <person name="Thompson D.W."/>
            <person name="Casjens S."/>
            <person name="Grose J.H."/>
        </authorList>
    </citation>
    <scope>NUCLEOTIDE SEQUENCE [LARGE SCALE GENOMIC DNA]</scope>
</reference>
<accession>A0A5B9NHA7</accession>
<name>A0A5B9NHA7_9CAUD</name>
<evidence type="ECO:0000313" key="1">
    <source>
        <dbReference type="EMBL" id="QEG13079.1"/>
    </source>
</evidence>
<dbReference type="Proteomes" id="UP000325316">
    <property type="component" value="Segment"/>
</dbReference>